<keyword evidence="2" id="KW-0812">Transmembrane</keyword>
<feature type="compositionally biased region" description="Low complexity" evidence="1">
    <location>
        <begin position="76"/>
        <end position="90"/>
    </location>
</feature>
<evidence type="ECO:0000256" key="2">
    <source>
        <dbReference type="SAM" id="Phobius"/>
    </source>
</evidence>
<dbReference type="Proteomes" id="UP000053586">
    <property type="component" value="Unassembled WGS sequence"/>
</dbReference>
<name>H5T7V0_9ALTE</name>
<feature type="compositionally biased region" description="Low complexity" evidence="1">
    <location>
        <begin position="337"/>
        <end position="354"/>
    </location>
</feature>
<protein>
    <submittedName>
        <fullName evidence="5">General secretion pathway protein B</fullName>
    </submittedName>
</protein>
<dbReference type="eggNOG" id="COG3266">
    <property type="taxonomic scope" value="Bacteria"/>
</dbReference>
<feature type="region of interest" description="Disordered" evidence="1">
    <location>
        <begin position="63"/>
        <end position="94"/>
    </location>
</feature>
<dbReference type="OrthoDB" id="5432325at2"/>
<dbReference type="AlphaFoldDB" id="H5T7V0"/>
<feature type="transmembrane region" description="Helical" evidence="2">
    <location>
        <begin position="146"/>
        <end position="171"/>
    </location>
</feature>
<evidence type="ECO:0000259" key="4">
    <source>
        <dbReference type="Pfam" id="PF16537"/>
    </source>
</evidence>
<feature type="region of interest" description="Disordered" evidence="1">
    <location>
        <begin position="315"/>
        <end position="356"/>
    </location>
</feature>
<feature type="domain" description="DUF3391" evidence="3">
    <location>
        <begin position="2"/>
        <end position="111"/>
    </location>
</feature>
<dbReference type="EMBL" id="BAET01000004">
    <property type="protein sequence ID" value="GAB54377.1"/>
    <property type="molecule type" value="Genomic_DNA"/>
</dbReference>
<evidence type="ECO:0000256" key="1">
    <source>
        <dbReference type="SAM" id="MobiDB-lite"/>
    </source>
</evidence>
<organism evidence="5 6">
    <name type="scientific">Glaciecola punicea ACAM 611</name>
    <dbReference type="NCBI Taxonomy" id="1121923"/>
    <lineage>
        <taxon>Bacteria</taxon>
        <taxon>Pseudomonadati</taxon>
        <taxon>Pseudomonadota</taxon>
        <taxon>Gammaproteobacteria</taxon>
        <taxon>Alteromonadales</taxon>
        <taxon>Alteromonadaceae</taxon>
        <taxon>Glaciecola</taxon>
    </lineage>
</organism>
<dbReference type="Pfam" id="PF11871">
    <property type="entry name" value="DUF3391"/>
    <property type="match status" value="1"/>
</dbReference>
<dbReference type="Pfam" id="PF16537">
    <property type="entry name" value="T2SSB"/>
    <property type="match status" value="1"/>
</dbReference>
<feature type="region of interest" description="Disordered" evidence="1">
    <location>
        <begin position="208"/>
        <end position="240"/>
    </location>
</feature>
<evidence type="ECO:0000259" key="3">
    <source>
        <dbReference type="Pfam" id="PF11871"/>
    </source>
</evidence>
<dbReference type="InterPro" id="IPR032389">
    <property type="entry name" value="GspB_C"/>
</dbReference>
<dbReference type="STRING" id="56804.BAE46_13110"/>
<evidence type="ECO:0000313" key="6">
    <source>
        <dbReference type="Proteomes" id="UP000053586"/>
    </source>
</evidence>
<dbReference type="RefSeq" id="WP_006002558.1">
    <property type="nucleotide sequence ID" value="NZ_BAET01000004.1"/>
</dbReference>
<feature type="domain" description="Type II secretion system protein GspB C-terminal" evidence="4">
    <location>
        <begin position="405"/>
        <end position="463"/>
    </location>
</feature>
<feature type="compositionally biased region" description="Polar residues" evidence="1">
    <location>
        <begin position="315"/>
        <end position="336"/>
    </location>
</feature>
<comment type="caution">
    <text evidence="5">The sequence shown here is derived from an EMBL/GenBank/DDBJ whole genome shotgun (WGS) entry which is preliminary data.</text>
</comment>
<proteinExistence type="predicted"/>
<dbReference type="InterPro" id="IPR021812">
    <property type="entry name" value="DUF3391"/>
</dbReference>
<evidence type="ECO:0000313" key="5">
    <source>
        <dbReference type="EMBL" id="GAB54377.1"/>
    </source>
</evidence>
<reference evidence="5 6" key="2">
    <citation type="journal article" date="2017" name="Antonie Van Leeuwenhoek">
        <title>Rhizobium rhizosphaerae sp. nov., a novel species isolated from rice rhizosphere.</title>
        <authorList>
            <person name="Zhao J.J."/>
            <person name="Zhang J."/>
            <person name="Zhang R.J."/>
            <person name="Zhang C.W."/>
            <person name="Yin H.Q."/>
            <person name="Zhang X.X."/>
        </authorList>
    </citation>
    <scope>NUCLEOTIDE SEQUENCE [LARGE SCALE GENOMIC DNA]</scope>
    <source>
        <strain evidence="5 6">ACAM 611</strain>
    </source>
</reference>
<accession>H5T7V0</accession>
<keyword evidence="2" id="KW-0472">Membrane</keyword>
<keyword evidence="6" id="KW-1185">Reference proteome</keyword>
<dbReference type="GO" id="GO:0015627">
    <property type="term" value="C:type II protein secretion system complex"/>
    <property type="evidence" value="ECO:0007669"/>
    <property type="project" value="InterPro"/>
</dbReference>
<keyword evidence="2" id="KW-1133">Transmembrane helix</keyword>
<gene>
    <name evidence="5" type="primary">gspB</name>
    <name evidence="5" type="ORF">GPUN_0224</name>
</gene>
<reference evidence="5 6" key="1">
    <citation type="journal article" date="2012" name="J. Bacteriol.">
        <title>Genome sequence of proteorhodopsin-containing sea ice bacterium Glaciecola punicea ACAM 611T.</title>
        <authorList>
            <person name="Qin Q.-L."/>
            <person name="Xie B.-B."/>
            <person name="Shu Y.-L."/>
            <person name="Rong J.-C."/>
            <person name="Zhao D.-L."/>
            <person name="Zhang X.-Y."/>
            <person name="Chen X.-L."/>
            <person name="Zhou B.-C."/>
            <person name="Zhanga Y.-Z."/>
        </authorList>
    </citation>
    <scope>NUCLEOTIDE SEQUENCE [LARGE SCALE GENOMIC DNA]</scope>
    <source>
        <strain evidence="5 6">ACAM 611</strain>
    </source>
</reference>
<feature type="compositionally biased region" description="Polar residues" evidence="1">
    <location>
        <begin position="221"/>
        <end position="240"/>
    </location>
</feature>
<sequence length="467" mass="50727">MLKQLKVSELIPGMMVTQVIEQHGPAKIRKVGFIRSADMIRGLSEMGVSVVEVDINQSLHVELEDDEDAQGPSALTTKPNTSNTDSTSTNDVPVRRATATQRLVASNRQIADVDRQLSQQFHRSLFLPAVDQMPSKWMLYGKPYTLLLMFILCGFAIGSATTTVISGMLYAKDSTEVSSINTTNSDSGVVAIVATVANVAPITNTSAISGQSLDRQDEPSSDSSPNEKSTNSGMDVNTQTQNLPNVTLSTSSEQTANAGLYSLQDSVNAAKPSVERGIANNDIANNDIGQSAQPFTIETINGVELEEGQQVLGYQSGSEDDINTNSISQRGAQTRVNRAADNDSSASNESSNERLNPTLLRRIQAAAQDIDSQEGMWSQEILKVTDLNALPRIDQLPPAVLTQMPAMSFSAHMYASNPRDRWVRVNSQRLSEGDIIANNVVLKRIESEKVVLEYKGDEFTMNALSDW</sequence>